<comment type="caution">
    <text evidence="3">The sequence shown here is derived from an EMBL/GenBank/DDBJ whole genome shotgun (WGS) entry which is preliminary data.</text>
</comment>
<dbReference type="InterPro" id="IPR018683">
    <property type="entry name" value="DUF2169"/>
</dbReference>
<organism evidence="3 4">
    <name type="scientific">Roseibium sediminicola</name>
    <dbReference type="NCBI Taxonomy" id="2933272"/>
    <lineage>
        <taxon>Bacteria</taxon>
        <taxon>Pseudomonadati</taxon>
        <taxon>Pseudomonadota</taxon>
        <taxon>Alphaproteobacteria</taxon>
        <taxon>Hyphomicrobiales</taxon>
        <taxon>Stappiaceae</taxon>
        <taxon>Roseibium</taxon>
    </lineage>
</organism>
<dbReference type="InterPro" id="IPR001646">
    <property type="entry name" value="5peptide_repeat"/>
</dbReference>
<dbReference type="Pfam" id="PF13576">
    <property type="entry name" value="Pentapeptide_3"/>
    <property type="match status" value="1"/>
</dbReference>
<keyword evidence="4" id="KW-1185">Reference proteome</keyword>
<evidence type="ECO:0000313" key="4">
    <source>
        <dbReference type="Proteomes" id="UP001431221"/>
    </source>
</evidence>
<dbReference type="PANTHER" id="PTHR47485:SF1">
    <property type="entry name" value="THYLAKOID LUMENAL 17.4 KDA PROTEIN, CHLOROPLASTIC"/>
    <property type="match status" value="1"/>
</dbReference>
<dbReference type="RefSeq" id="WP_248156333.1">
    <property type="nucleotide sequence ID" value="NZ_JALNMJ010000012.1"/>
</dbReference>
<keyword evidence="1" id="KW-0677">Repeat</keyword>
<dbReference type="Pfam" id="PF09937">
    <property type="entry name" value="DUF2169"/>
    <property type="match status" value="1"/>
</dbReference>
<evidence type="ECO:0000313" key="3">
    <source>
        <dbReference type="EMBL" id="MCK7613997.1"/>
    </source>
</evidence>
<evidence type="ECO:0000259" key="2">
    <source>
        <dbReference type="Pfam" id="PF09937"/>
    </source>
</evidence>
<dbReference type="Pfam" id="PF00805">
    <property type="entry name" value="Pentapeptide"/>
    <property type="match status" value="2"/>
</dbReference>
<reference evidence="3" key="1">
    <citation type="submission" date="2022-04" db="EMBL/GenBank/DDBJ databases">
        <title>Roseibium sp. CAU 1639 isolated from mud.</title>
        <authorList>
            <person name="Kim W."/>
        </authorList>
    </citation>
    <scope>NUCLEOTIDE SEQUENCE</scope>
    <source>
        <strain evidence="3">CAU 1639</strain>
    </source>
</reference>
<protein>
    <submittedName>
        <fullName evidence="3">Pentapeptide repeat-containing protein</fullName>
    </submittedName>
</protein>
<feature type="domain" description="DUF2169" evidence="2">
    <location>
        <begin position="21"/>
        <end position="301"/>
    </location>
</feature>
<sequence>MPDLYKPHKLSCIQNIQAIGGQHYLYATVFFGFDLTDPESVLSEAVYTETAMSNLPMGGFLDMGFPKGRPEVLIAGEARAPEGSTVQAQEIGFAVGTVKKRAMVFGDRHWVRDNGDVKLTSAEPYAAMPLTADRAFGNETHPVNPAGKGANPHYILEQFGYAPLPNIENPDRLIKTLTDLPEPVLFGPLGHEHPLRRSKVGQPSWDWIRTSFPEPPPGFDRAYYNVAPGDQRLGTALVGNEDFAVWGMSAQHPVIRSRLPGLRVRLFAVHDTKANHLTEIGTRIETLWLFGSSEIGGLYHRGVLRIADEKASDVVALIFGAERMTDAPRDPSYYAGIYRLRTDSTEGALHTLNDSQLMPELKDADREAMDARSTAFSEEIARKFEKKIQFEHADMLKKANMPAMLTPDVSLPPVPRLPLPAPEDVLAGNVDLAGMFRKLGSAAGQMEADLMKGPAATIAKHRAAGLPLPDDMLDVGRTMKAALQSGDANAAKVLKEAAKGQSVARDVAKYASAAVDMSTANPPVATPPFEEVMPGAVEEALAKIDAVLGKIDQGVAGGEGEEQLWQLVRARALALPEADPFYELKQSLEAMSADMKAVSERPKSGEMVTIDEALNAPEFLEPKPTDFDKVLEELATMPAKNKANQDKLEAILAEKLPKTAGHDLPPSLALARQIESMPVPKPDVTSVDDIIAKAEAATSMDAASFFEDLDEEAKDFLLNQEHARSAMLEAVHPIEAYTPAIRKQLGDLVVEHLAKGESFARRDIANAHLAGADLSGLDLNGVFLEKADLSGANLERSLVTGAALTEATLTEANATGADFSRSSLSGVTAERACMDQTRFENRTWSSVNFQGATFRGAVFNQIVFLESSLAGADFEGAHFVDCLFLHCDFSGARLRNAAFEKTMIVECELAGTDWSGTRFDRQLMTKVTARGSRWSNASFSKSTFVGASDLKGSYFNGLKGHYSSFLEANLDETCFLRADMRDCLFLKCEMSGVDFRAARARKAVFNDSVLVFSDFFAADLMEAHLSQCDARYTSFRGANLYSANLMDAIVQCADFSQANLGQTILELPSANDT</sequence>
<gene>
    <name evidence="3" type="ORF">M0H32_17650</name>
</gene>
<dbReference type="EMBL" id="JALNMJ010000012">
    <property type="protein sequence ID" value="MCK7613997.1"/>
    <property type="molecule type" value="Genomic_DNA"/>
</dbReference>
<proteinExistence type="predicted"/>
<dbReference type="SUPFAM" id="SSF141571">
    <property type="entry name" value="Pentapeptide repeat-like"/>
    <property type="match status" value="2"/>
</dbReference>
<accession>A0ABT0GX32</accession>
<name>A0ABT0GX32_9HYPH</name>
<dbReference type="Gene3D" id="2.160.20.80">
    <property type="entry name" value="E3 ubiquitin-protein ligase SopA"/>
    <property type="match status" value="3"/>
</dbReference>
<evidence type="ECO:0000256" key="1">
    <source>
        <dbReference type="ARBA" id="ARBA00022737"/>
    </source>
</evidence>
<dbReference type="Proteomes" id="UP001431221">
    <property type="component" value="Unassembled WGS sequence"/>
</dbReference>
<dbReference type="PANTHER" id="PTHR47485">
    <property type="entry name" value="THYLAKOID LUMENAL 17.4 KDA PROTEIN, CHLOROPLASTIC"/>
    <property type="match status" value="1"/>
</dbReference>
<dbReference type="Pfam" id="PF13599">
    <property type="entry name" value="Pentapeptide_4"/>
    <property type="match status" value="1"/>
</dbReference>